<accession>A0ABY4BBU6</accession>
<dbReference type="PANTHER" id="PTHR36842:SF1">
    <property type="entry name" value="PROTEIN TOLB"/>
    <property type="match status" value="1"/>
</dbReference>
<comment type="similarity">
    <text evidence="1">Belongs to the TolB family.</text>
</comment>
<evidence type="ECO:0000313" key="3">
    <source>
        <dbReference type="Proteomes" id="UP000831390"/>
    </source>
</evidence>
<dbReference type="Proteomes" id="UP000831390">
    <property type="component" value="Chromosome"/>
</dbReference>
<reference evidence="2 3" key="1">
    <citation type="submission" date="2022-03" db="EMBL/GenBank/DDBJ databases">
        <title>Hymenobactersp. isolated from the air.</title>
        <authorList>
            <person name="Won M."/>
            <person name="Kwon S.-W."/>
        </authorList>
    </citation>
    <scope>NUCLEOTIDE SEQUENCE [LARGE SCALE GENOMIC DNA]</scope>
    <source>
        <strain evidence="2 3">KACC 22596</strain>
    </source>
</reference>
<dbReference type="Gene3D" id="2.120.10.30">
    <property type="entry name" value="TolB, C-terminal domain"/>
    <property type="match status" value="1"/>
</dbReference>
<evidence type="ECO:0000256" key="1">
    <source>
        <dbReference type="ARBA" id="ARBA00009820"/>
    </source>
</evidence>
<name>A0ABY4BBU6_9BACT</name>
<protein>
    <recommendedName>
        <fullName evidence="4">Dipeptidylpeptidase IV N-terminal domain-containing protein</fullName>
    </recommendedName>
</protein>
<dbReference type="Pfam" id="PF07676">
    <property type="entry name" value="PD40"/>
    <property type="match status" value="2"/>
</dbReference>
<dbReference type="RefSeq" id="WP_243517525.1">
    <property type="nucleotide sequence ID" value="NZ_CP094534.1"/>
</dbReference>
<dbReference type="InterPro" id="IPR011659">
    <property type="entry name" value="WD40"/>
</dbReference>
<keyword evidence="3" id="KW-1185">Reference proteome</keyword>
<dbReference type="PANTHER" id="PTHR36842">
    <property type="entry name" value="PROTEIN TOLB HOMOLOG"/>
    <property type="match status" value="1"/>
</dbReference>
<dbReference type="SUPFAM" id="SSF82171">
    <property type="entry name" value="DPP6 N-terminal domain-like"/>
    <property type="match status" value="1"/>
</dbReference>
<evidence type="ECO:0000313" key="2">
    <source>
        <dbReference type="EMBL" id="UOE35471.1"/>
    </source>
</evidence>
<dbReference type="EMBL" id="CP094534">
    <property type="protein sequence ID" value="UOE35471.1"/>
    <property type="molecule type" value="Genomic_DNA"/>
</dbReference>
<proteinExistence type="inferred from homology"/>
<organism evidence="2 3">
    <name type="scientific">Hymenobacter monticola</name>
    <dbReference type="NCBI Taxonomy" id="1705399"/>
    <lineage>
        <taxon>Bacteria</taxon>
        <taxon>Pseudomonadati</taxon>
        <taxon>Bacteroidota</taxon>
        <taxon>Cytophagia</taxon>
        <taxon>Cytophagales</taxon>
        <taxon>Hymenobacteraceae</taxon>
        <taxon>Hymenobacter</taxon>
    </lineage>
</organism>
<evidence type="ECO:0008006" key="4">
    <source>
        <dbReference type="Google" id="ProtNLM"/>
    </source>
</evidence>
<dbReference type="InterPro" id="IPR011042">
    <property type="entry name" value="6-blade_b-propeller_TolB-like"/>
</dbReference>
<gene>
    <name evidence="2" type="ORF">MTP16_07425</name>
</gene>
<sequence length="325" mass="35780">MSVLCLLAVPARAQVSRSQPNAGFCEQIVISSLDGTGGFEYPAWGAARFNPADDNQVAALRSEIDSTGVVRRHLYLLNLKTHTQKRLVRDVGCQLAWGRTGWLVLERGSQLWRVKANGDSLARLAPAASGALYPAWSPDGRLLACWQPDSLDTGTWALTLLSPAGRRVRVLPTPGIGLFGPPTWSPDGRKLAFLGRPEKEHQYYMPSIYELELATGKIRTVRQASERHYPKAASVHWLKNGKQLLWRDSERNLAVLNVATGRPRGKAESGPPRVRILSLDVAAGSQRLVMVVWEAFRAPGPGAGTLFYRSRLATAALPGKKLRYW</sequence>